<dbReference type="AlphaFoldDB" id="A0A917DCG9"/>
<comment type="caution">
    <text evidence="20">The sequence shown here is derived from an EMBL/GenBank/DDBJ whole genome shotgun (WGS) entry which is preliminary data.</text>
</comment>
<dbReference type="Pfam" id="PF01590">
    <property type="entry name" value="GAF"/>
    <property type="match status" value="1"/>
</dbReference>
<organism evidence="20 21">
    <name type="scientific">Aureimonas glaciei</name>
    <dbReference type="NCBI Taxonomy" id="1776957"/>
    <lineage>
        <taxon>Bacteria</taxon>
        <taxon>Pseudomonadati</taxon>
        <taxon>Pseudomonadota</taxon>
        <taxon>Alphaproteobacteria</taxon>
        <taxon>Hyphomicrobiales</taxon>
        <taxon>Aurantimonadaceae</taxon>
        <taxon>Aureimonas</taxon>
    </lineage>
</organism>
<dbReference type="InterPro" id="IPR035965">
    <property type="entry name" value="PAS-like_dom_sf"/>
</dbReference>
<evidence type="ECO:0000256" key="15">
    <source>
        <dbReference type="ARBA" id="ARBA00023026"/>
    </source>
</evidence>
<sequence length="691" mass="76347">MRRMAPMQEVELSSLQVENADLRRRLADAQAMMARFQIDGSVDDALALPTRSFFLGGHASGQARQRDAEMARQSRQAAFDVSALACTWDWDVKRGRIYADPRFAHLFRIEPAAAISGFSIADYASGVHPEDRPATMVRIDEAVVTGGLFAAEFRTVDVDGRVRHVRAEGRCLRDERGRPDRFPGVLVDVTLERARLTQQAALLQISDDVLTGTEDLDHAAHMAEILGRTLGLCRAGYVRVSPDGLLASVIAQWTSTGVAPLAEHLARQRYGEQLVVATASGRVVIDDIATHALTRDNLEPWTQDGIRSFAIMPALDPSLQRATLFLHDSRPRAWSAEELAFVDEALQRSWRFAERQRVQQARLNAETRLRLAQEAANIGTFDHDLATRTLLWDRRCRTAFGVLDEQSVSFRRTFLPTLHPEDRSAALGAIARALDLSGTGTYDAVFRTIGRDDGLLRWVHANGQVIVQNGVAVRFVGAVRDISREQEDEERQKFLARELQHRVKNTLAMVNALANQTLRRAPSAQAGLAIFTDRLIALSRANELLVQTSWHDADIINIVCDSLRALQPEEGGRVTWTGPPVRLSAKQSLALGLALHELSTNAVKYGALSNDEGRISIGWTVTTGPEGSHLWLEWRESDGPRVTAPRAFGFGSRLIEKTLALEFGGKVSLSYHETGVVCVVEAPLRPQAVPA</sequence>
<reference evidence="20" key="1">
    <citation type="journal article" date="2014" name="Int. J. Syst. Evol. Microbiol.">
        <title>Complete genome sequence of Corynebacterium casei LMG S-19264T (=DSM 44701T), isolated from a smear-ripened cheese.</title>
        <authorList>
            <consortium name="US DOE Joint Genome Institute (JGI-PGF)"/>
            <person name="Walter F."/>
            <person name="Albersmeier A."/>
            <person name="Kalinowski J."/>
            <person name="Ruckert C."/>
        </authorList>
    </citation>
    <scope>NUCLEOTIDE SEQUENCE</scope>
    <source>
        <strain evidence="20">CGMCC 1.15493</strain>
    </source>
</reference>
<dbReference type="PANTHER" id="PTHR41523:SF7">
    <property type="entry name" value="HISTIDINE KINASE"/>
    <property type="match status" value="1"/>
</dbReference>
<evidence type="ECO:0000256" key="17">
    <source>
        <dbReference type="SAM" id="Coils"/>
    </source>
</evidence>
<evidence type="ECO:0000256" key="2">
    <source>
        <dbReference type="ARBA" id="ARBA00012438"/>
    </source>
</evidence>
<evidence type="ECO:0000256" key="13">
    <source>
        <dbReference type="ARBA" id="ARBA00022840"/>
    </source>
</evidence>
<keyword evidence="17" id="KW-0175">Coiled coil</keyword>
<evidence type="ECO:0000256" key="1">
    <source>
        <dbReference type="ARBA" id="ARBA00000085"/>
    </source>
</evidence>
<dbReference type="NCBIfam" id="TIGR00229">
    <property type="entry name" value="sensory_box"/>
    <property type="match status" value="1"/>
</dbReference>
<comment type="catalytic activity">
    <reaction evidence="1">
        <text>ATP + protein L-histidine = ADP + protein N-phospho-L-histidine.</text>
        <dbReference type="EC" id="2.7.13.3"/>
    </reaction>
</comment>
<keyword evidence="11" id="KW-0547">Nucleotide-binding</keyword>
<evidence type="ECO:0000259" key="18">
    <source>
        <dbReference type="PROSITE" id="PS50112"/>
    </source>
</evidence>
<keyword evidence="9" id="KW-0808">Transferase</keyword>
<dbReference type="CDD" id="cd00130">
    <property type="entry name" value="PAS"/>
    <property type="match status" value="1"/>
</dbReference>
<accession>A0A917DCG9</accession>
<dbReference type="Gene3D" id="3.30.565.10">
    <property type="entry name" value="Histidine kinase-like ATPase, C-terminal domain"/>
    <property type="match status" value="1"/>
</dbReference>
<keyword evidence="13" id="KW-0067">ATP-binding</keyword>
<dbReference type="InterPro" id="IPR000700">
    <property type="entry name" value="PAS-assoc_C"/>
</dbReference>
<reference evidence="20" key="2">
    <citation type="submission" date="2020-09" db="EMBL/GenBank/DDBJ databases">
        <authorList>
            <person name="Sun Q."/>
            <person name="Zhou Y."/>
        </authorList>
    </citation>
    <scope>NUCLEOTIDE SEQUENCE</scope>
    <source>
        <strain evidence="20">CGMCC 1.15493</strain>
    </source>
</reference>
<evidence type="ECO:0000256" key="16">
    <source>
        <dbReference type="ARBA" id="ARBA00023170"/>
    </source>
</evidence>
<proteinExistence type="predicted"/>
<keyword evidence="10" id="KW-0677">Repeat</keyword>
<keyword evidence="8" id="KW-0288">FMN</keyword>
<dbReference type="Pfam" id="PF08447">
    <property type="entry name" value="PAS_3"/>
    <property type="match status" value="2"/>
</dbReference>
<dbReference type="InterPro" id="IPR036890">
    <property type="entry name" value="HATPase_C_sf"/>
</dbReference>
<dbReference type="InterPro" id="IPR001610">
    <property type="entry name" value="PAC"/>
</dbReference>
<feature type="domain" description="PAS" evidence="18">
    <location>
        <begin position="365"/>
        <end position="437"/>
    </location>
</feature>
<evidence type="ECO:0000256" key="5">
    <source>
        <dbReference type="ARBA" id="ARBA00022553"/>
    </source>
</evidence>
<evidence type="ECO:0000256" key="11">
    <source>
        <dbReference type="ARBA" id="ARBA00022741"/>
    </source>
</evidence>
<evidence type="ECO:0000313" key="21">
    <source>
        <dbReference type="Proteomes" id="UP000613160"/>
    </source>
</evidence>
<evidence type="ECO:0000256" key="9">
    <source>
        <dbReference type="ARBA" id="ARBA00022679"/>
    </source>
</evidence>
<dbReference type="EC" id="2.7.13.3" evidence="2"/>
<evidence type="ECO:0000256" key="4">
    <source>
        <dbReference type="ARBA" id="ARBA00022543"/>
    </source>
</evidence>
<dbReference type="Gene3D" id="3.30.450.20">
    <property type="entry name" value="PAS domain"/>
    <property type="match status" value="2"/>
</dbReference>
<evidence type="ECO:0000313" key="20">
    <source>
        <dbReference type="EMBL" id="GGD26560.1"/>
    </source>
</evidence>
<keyword evidence="15" id="KW-0843">Virulence</keyword>
<dbReference type="SUPFAM" id="SSF55785">
    <property type="entry name" value="PYP-like sensor domain (PAS domain)"/>
    <property type="match status" value="2"/>
</dbReference>
<keyword evidence="5" id="KW-0597">Phosphoprotein</keyword>
<evidence type="ECO:0000256" key="7">
    <source>
        <dbReference type="ARBA" id="ARBA00022630"/>
    </source>
</evidence>
<keyword evidence="12 20" id="KW-0418">Kinase</keyword>
<dbReference type="GO" id="GO:0005524">
    <property type="term" value="F:ATP binding"/>
    <property type="evidence" value="ECO:0007669"/>
    <property type="project" value="UniProtKB-KW"/>
</dbReference>
<keyword evidence="16" id="KW-0675">Receptor</keyword>
<dbReference type="Pfam" id="PF07536">
    <property type="entry name" value="HWE_HK"/>
    <property type="match status" value="1"/>
</dbReference>
<protein>
    <recommendedName>
        <fullName evidence="3">Blue-light-activated histidine kinase</fullName>
        <ecNumber evidence="2">2.7.13.3</ecNumber>
    </recommendedName>
</protein>
<feature type="domain" description="PAC" evidence="19">
    <location>
        <begin position="442"/>
        <end position="494"/>
    </location>
</feature>
<keyword evidence="6" id="KW-0716">Sensory transduction</keyword>
<dbReference type="Gene3D" id="3.30.450.40">
    <property type="match status" value="1"/>
</dbReference>
<evidence type="ECO:0000256" key="14">
    <source>
        <dbReference type="ARBA" id="ARBA00022991"/>
    </source>
</evidence>
<evidence type="ECO:0000259" key="19">
    <source>
        <dbReference type="PROSITE" id="PS50113"/>
    </source>
</evidence>
<dbReference type="InterPro" id="IPR013655">
    <property type="entry name" value="PAS_fold_3"/>
</dbReference>
<dbReference type="InterPro" id="IPR029016">
    <property type="entry name" value="GAF-like_dom_sf"/>
</dbReference>
<dbReference type="GO" id="GO:0009881">
    <property type="term" value="F:photoreceptor activity"/>
    <property type="evidence" value="ECO:0007669"/>
    <property type="project" value="UniProtKB-KW"/>
</dbReference>
<keyword evidence="4" id="KW-0600">Photoreceptor protein</keyword>
<dbReference type="PROSITE" id="PS50112">
    <property type="entry name" value="PAS"/>
    <property type="match status" value="1"/>
</dbReference>
<feature type="domain" description="PAC" evidence="19">
    <location>
        <begin position="149"/>
        <end position="201"/>
    </location>
</feature>
<keyword evidence="7" id="KW-0285">Flavoprotein</keyword>
<dbReference type="SMART" id="SM00086">
    <property type="entry name" value="PAC"/>
    <property type="match status" value="2"/>
</dbReference>
<dbReference type="GO" id="GO:0004673">
    <property type="term" value="F:protein histidine kinase activity"/>
    <property type="evidence" value="ECO:0007669"/>
    <property type="project" value="UniProtKB-EC"/>
</dbReference>
<dbReference type="Proteomes" id="UP000613160">
    <property type="component" value="Unassembled WGS sequence"/>
</dbReference>
<dbReference type="PANTHER" id="PTHR41523">
    <property type="entry name" value="TWO-COMPONENT SYSTEM SENSOR PROTEIN"/>
    <property type="match status" value="1"/>
</dbReference>
<dbReference type="PROSITE" id="PS50113">
    <property type="entry name" value="PAC"/>
    <property type="match status" value="2"/>
</dbReference>
<evidence type="ECO:0000256" key="6">
    <source>
        <dbReference type="ARBA" id="ARBA00022606"/>
    </source>
</evidence>
<dbReference type="EMBL" id="BMJJ01000008">
    <property type="protein sequence ID" value="GGD26560.1"/>
    <property type="molecule type" value="Genomic_DNA"/>
</dbReference>
<dbReference type="InterPro" id="IPR011102">
    <property type="entry name" value="Sig_transdc_His_kinase_HWE"/>
</dbReference>
<gene>
    <name evidence="20" type="ORF">GCM10011335_32060</name>
</gene>
<dbReference type="InterPro" id="IPR000014">
    <property type="entry name" value="PAS"/>
</dbReference>
<dbReference type="SUPFAM" id="SSF55781">
    <property type="entry name" value="GAF domain-like"/>
    <property type="match status" value="1"/>
</dbReference>
<feature type="coiled-coil region" evidence="17">
    <location>
        <begin position="12"/>
        <end position="39"/>
    </location>
</feature>
<evidence type="ECO:0000256" key="3">
    <source>
        <dbReference type="ARBA" id="ARBA00021740"/>
    </source>
</evidence>
<evidence type="ECO:0000256" key="12">
    <source>
        <dbReference type="ARBA" id="ARBA00022777"/>
    </source>
</evidence>
<evidence type="ECO:0000256" key="8">
    <source>
        <dbReference type="ARBA" id="ARBA00022643"/>
    </source>
</evidence>
<dbReference type="SMART" id="SM00911">
    <property type="entry name" value="HWE_HK"/>
    <property type="match status" value="1"/>
</dbReference>
<evidence type="ECO:0000256" key="10">
    <source>
        <dbReference type="ARBA" id="ARBA00022737"/>
    </source>
</evidence>
<dbReference type="InterPro" id="IPR003018">
    <property type="entry name" value="GAF"/>
</dbReference>
<name>A0A917DCG9_9HYPH</name>
<keyword evidence="14" id="KW-0157">Chromophore</keyword>
<keyword evidence="21" id="KW-1185">Reference proteome</keyword>